<evidence type="ECO:0000256" key="12">
    <source>
        <dbReference type="RuleBase" id="RU004181"/>
    </source>
</evidence>
<dbReference type="EMBL" id="CP002659">
    <property type="protein sequence ID" value="AEC01386.1"/>
    <property type="molecule type" value="Genomic_DNA"/>
</dbReference>
<dbReference type="AlphaFoldDB" id="F4GJW1"/>
<organism evidence="14 15">
    <name type="scientific">Parasphaerochaeta coccoides (strain ATCC BAA-1237 / DSM 17374 / SPN1)</name>
    <name type="common">Sphaerochaeta coccoides</name>
    <dbReference type="NCBI Taxonomy" id="760011"/>
    <lineage>
        <taxon>Bacteria</taxon>
        <taxon>Pseudomonadati</taxon>
        <taxon>Spirochaetota</taxon>
        <taxon>Spirochaetia</taxon>
        <taxon>Spirochaetales</taxon>
        <taxon>Sphaerochaetaceae</taxon>
        <taxon>Parasphaerochaeta</taxon>
    </lineage>
</organism>
<keyword evidence="5 10" id="KW-0812">Transmembrane</keyword>
<evidence type="ECO:0000256" key="13">
    <source>
        <dbReference type="SAM" id="MobiDB-lite"/>
    </source>
</evidence>
<sequence length="214" mass="23997">MNKTYHGENPFHVARYFILSVLIICVDQLTKWFVVSHIPLRTIALKWFGDLVYIVHVRNTVVAFSMGENLPDAVKPLLFIILPLGVLAFLAVWIVRGGGQFSTFQKWVIAGIIGGGLGNLIDRIFRPEGVVDFISVYFPFFGFERWPTFNMADSSVVVCGILLFISLLGSKVEHTGTEKRGDDMEPQEQCPEIFSKGSESQEPVIQDKKGDKDS</sequence>
<dbReference type="Proteomes" id="UP000007939">
    <property type="component" value="Chromosome"/>
</dbReference>
<keyword evidence="6 10" id="KW-0064">Aspartyl protease</keyword>
<keyword evidence="2 10" id="KW-1003">Cell membrane</keyword>
<keyword evidence="3 10" id="KW-0997">Cell inner membrane</keyword>
<reference evidence="14 15" key="2">
    <citation type="journal article" date="2012" name="Stand. Genomic Sci.">
        <title>Complete genome sequence of the termite hindgut bacterium Spirochaeta coccoides type strain (SPN1(T)), reclassification in the genus Sphaerochaeta as Sphaerochaeta coccoides comb. nov. and emendations of the family Spirochaetaceae and the genus Sphaerochaeta.</title>
        <authorList>
            <person name="Abt B."/>
            <person name="Han C."/>
            <person name="Scheuner C."/>
            <person name="Lu M."/>
            <person name="Lapidus A."/>
            <person name="Nolan M."/>
            <person name="Lucas S."/>
            <person name="Hammon N."/>
            <person name="Deshpande S."/>
            <person name="Cheng J.F."/>
            <person name="Tapia R."/>
            <person name="Goodwin L.A."/>
            <person name="Pitluck S."/>
            <person name="Liolios K."/>
            <person name="Pagani I."/>
            <person name="Ivanova N."/>
            <person name="Mavromatis K."/>
            <person name="Mikhailova N."/>
            <person name="Huntemann M."/>
            <person name="Pati A."/>
            <person name="Chen A."/>
            <person name="Palaniappan K."/>
            <person name="Land M."/>
            <person name="Hauser L."/>
            <person name="Brambilla E.M."/>
            <person name="Rohde M."/>
            <person name="Spring S."/>
            <person name="Gronow S."/>
            <person name="Goker M."/>
            <person name="Woyke T."/>
            <person name="Bristow J."/>
            <person name="Eisen J.A."/>
            <person name="Markowitz V."/>
            <person name="Hugenholtz P."/>
            <person name="Kyrpides N.C."/>
            <person name="Klenk H.P."/>
            <person name="Detter J.C."/>
        </authorList>
    </citation>
    <scope>NUCLEOTIDE SEQUENCE [LARGE SCALE GENOMIC DNA]</scope>
    <source>
        <strain evidence="15">ATCC BAA-1237 / DSM 17374 / SPN1</strain>
    </source>
</reference>
<feature type="active site" evidence="10">
    <location>
        <position position="132"/>
    </location>
</feature>
<comment type="similarity">
    <text evidence="1 10 12">Belongs to the peptidase A8 family.</text>
</comment>
<comment type="pathway">
    <text evidence="10">Protein modification; lipoprotein biosynthesis (signal peptide cleavage).</text>
</comment>
<comment type="subcellular location">
    <subcellularLocation>
        <location evidence="10">Cell inner membrane</location>
        <topology evidence="10">Multi-pass membrane protein</topology>
    </subcellularLocation>
</comment>
<dbReference type="PANTHER" id="PTHR33695">
    <property type="entry name" value="LIPOPROTEIN SIGNAL PEPTIDASE"/>
    <property type="match status" value="1"/>
</dbReference>
<dbReference type="KEGG" id="scc:Spico_0148"/>
<evidence type="ECO:0000256" key="5">
    <source>
        <dbReference type="ARBA" id="ARBA00022692"/>
    </source>
</evidence>
<evidence type="ECO:0000256" key="1">
    <source>
        <dbReference type="ARBA" id="ARBA00006139"/>
    </source>
</evidence>
<feature type="transmembrane region" description="Helical" evidence="10">
    <location>
        <begin position="146"/>
        <end position="170"/>
    </location>
</feature>
<dbReference type="eggNOG" id="COG0597">
    <property type="taxonomic scope" value="Bacteria"/>
</dbReference>
<evidence type="ECO:0000256" key="3">
    <source>
        <dbReference type="ARBA" id="ARBA00022519"/>
    </source>
</evidence>
<evidence type="ECO:0000256" key="9">
    <source>
        <dbReference type="ARBA" id="ARBA00023136"/>
    </source>
</evidence>
<dbReference type="EC" id="3.4.23.36" evidence="10"/>
<dbReference type="GO" id="GO:0005886">
    <property type="term" value="C:plasma membrane"/>
    <property type="evidence" value="ECO:0007669"/>
    <property type="project" value="UniProtKB-SubCell"/>
</dbReference>
<comment type="catalytic activity">
    <reaction evidence="10 11">
        <text>Release of signal peptides from bacterial membrane prolipoproteins. Hydrolyzes -Xaa-Yaa-Zaa-|-(S,diacylglyceryl)Cys-, in which Xaa is hydrophobic (preferably Leu), and Yaa (Ala or Ser) and Zaa (Gly or Ala) have small, neutral side chains.</text>
        <dbReference type="EC" id="3.4.23.36"/>
    </reaction>
</comment>
<feature type="region of interest" description="Disordered" evidence="13">
    <location>
        <begin position="176"/>
        <end position="214"/>
    </location>
</feature>
<reference evidence="15" key="1">
    <citation type="submission" date="2011-04" db="EMBL/GenBank/DDBJ databases">
        <title>The complete genome of Spirochaeta coccoides DSM 17374.</title>
        <authorList>
            <person name="Lucas S."/>
            <person name="Copeland A."/>
            <person name="Lapidus A."/>
            <person name="Bruce D."/>
            <person name="Goodwin L."/>
            <person name="Pitluck S."/>
            <person name="Peters L."/>
            <person name="Kyrpides N."/>
            <person name="Mavromatis K."/>
            <person name="Pagani I."/>
            <person name="Ivanova N."/>
            <person name="Ovchinnikova G."/>
            <person name="Lu M."/>
            <person name="Detter J.C."/>
            <person name="Tapia R."/>
            <person name="Han C."/>
            <person name="Land M."/>
            <person name="Hauser L."/>
            <person name="Markowitz V."/>
            <person name="Cheng J.-F."/>
            <person name="Hugenholtz P."/>
            <person name="Woyke T."/>
            <person name="Wu D."/>
            <person name="Spring S."/>
            <person name="Schroeder M."/>
            <person name="Brambilla E."/>
            <person name="Klenk H.-P."/>
            <person name="Eisen J.A."/>
        </authorList>
    </citation>
    <scope>NUCLEOTIDE SEQUENCE [LARGE SCALE GENOMIC DNA]</scope>
    <source>
        <strain evidence="15">ATCC BAA-1237 / DSM 17374 / SPN1</strain>
    </source>
</reference>
<gene>
    <name evidence="10" type="primary">lspA</name>
    <name evidence="14" type="ordered locus">Spico_0148</name>
</gene>
<dbReference type="HAMAP" id="MF_00161">
    <property type="entry name" value="LspA"/>
    <property type="match status" value="1"/>
</dbReference>
<dbReference type="PANTHER" id="PTHR33695:SF1">
    <property type="entry name" value="LIPOPROTEIN SIGNAL PEPTIDASE"/>
    <property type="match status" value="1"/>
</dbReference>
<dbReference type="Pfam" id="PF01252">
    <property type="entry name" value="Peptidase_A8"/>
    <property type="match status" value="1"/>
</dbReference>
<keyword evidence="7 10" id="KW-0378">Hydrolase</keyword>
<evidence type="ECO:0000256" key="2">
    <source>
        <dbReference type="ARBA" id="ARBA00022475"/>
    </source>
</evidence>
<evidence type="ECO:0000256" key="4">
    <source>
        <dbReference type="ARBA" id="ARBA00022670"/>
    </source>
</evidence>
<evidence type="ECO:0000256" key="11">
    <source>
        <dbReference type="RuleBase" id="RU000594"/>
    </source>
</evidence>
<feature type="transmembrane region" description="Helical" evidence="10">
    <location>
        <begin position="107"/>
        <end position="126"/>
    </location>
</feature>
<dbReference type="HOGENOM" id="CLU_083252_3_1_12"/>
<evidence type="ECO:0000313" key="14">
    <source>
        <dbReference type="EMBL" id="AEC01386.1"/>
    </source>
</evidence>
<keyword evidence="14" id="KW-0449">Lipoprotein</keyword>
<evidence type="ECO:0000256" key="6">
    <source>
        <dbReference type="ARBA" id="ARBA00022750"/>
    </source>
</evidence>
<keyword evidence="4 10" id="KW-0645">Protease</keyword>
<dbReference type="GO" id="GO:0004190">
    <property type="term" value="F:aspartic-type endopeptidase activity"/>
    <property type="evidence" value="ECO:0007669"/>
    <property type="project" value="UniProtKB-UniRule"/>
</dbReference>
<comment type="function">
    <text evidence="10 11">This protein specifically catalyzes the removal of signal peptides from prolipoproteins.</text>
</comment>
<keyword evidence="15" id="KW-1185">Reference proteome</keyword>
<name>F4GJW1_PARC1</name>
<dbReference type="InterPro" id="IPR001872">
    <property type="entry name" value="Peptidase_A8"/>
</dbReference>
<dbReference type="OrthoDB" id="9810259at2"/>
<dbReference type="PROSITE" id="PS00855">
    <property type="entry name" value="SPASE_II"/>
    <property type="match status" value="1"/>
</dbReference>
<feature type="transmembrane region" description="Helical" evidence="10">
    <location>
        <begin position="77"/>
        <end position="95"/>
    </location>
</feature>
<feature type="transmembrane region" description="Helical" evidence="10">
    <location>
        <begin position="16"/>
        <end position="35"/>
    </location>
</feature>
<protein>
    <recommendedName>
        <fullName evidence="10">Lipoprotein signal peptidase</fullName>
        <ecNumber evidence="10">3.4.23.36</ecNumber>
    </recommendedName>
    <alternativeName>
        <fullName evidence="10">Prolipoprotein signal peptidase</fullName>
    </alternativeName>
    <alternativeName>
        <fullName evidence="10">Signal peptidase II</fullName>
        <shortName evidence="10">SPase II</shortName>
    </alternativeName>
</protein>
<evidence type="ECO:0000313" key="15">
    <source>
        <dbReference type="Proteomes" id="UP000007939"/>
    </source>
</evidence>
<proteinExistence type="inferred from homology"/>
<keyword evidence="9 10" id="KW-0472">Membrane</keyword>
<evidence type="ECO:0000256" key="7">
    <source>
        <dbReference type="ARBA" id="ARBA00022801"/>
    </source>
</evidence>
<dbReference type="NCBIfam" id="TIGR00077">
    <property type="entry name" value="lspA"/>
    <property type="match status" value="1"/>
</dbReference>
<evidence type="ECO:0000256" key="8">
    <source>
        <dbReference type="ARBA" id="ARBA00022989"/>
    </source>
</evidence>
<keyword evidence="8 10" id="KW-1133">Transmembrane helix</keyword>
<dbReference type="GO" id="GO:0006508">
    <property type="term" value="P:proteolysis"/>
    <property type="evidence" value="ECO:0007669"/>
    <property type="project" value="UniProtKB-KW"/>
</dbReference>
<dbReference type="PRINTS" id="PR00781">
    <property type="entry name" value="LIPOSIGPTASE"/>
</dbReference>
<accession>F4GJW1</accession>
<evidence type="ECO:0000256" key="10">
    <source>
        <dbReference type="HAMAP-Rule" id="MF_00161"/>
    </source>
</evidence>
<dbReference type="RefSeq" id="WP_013738782.1">
    <property type="nucleotide sequence ID" value="NC_015436.1"/>
</dbReference>
<dbReference type="STRING" id="760011.Spico_0148"/>
<feature type="active site" evidence="10">
    <location>
        <position position="153"/>
    </location>
</feature>
<feature type="compositionally biased region" description="Basic and acidic residues" evidence="13">
    <location>
        <begin position="205"/>
        <end position="214"/>
    </location>
</feature>
<dbReference type="UniPathway" id="UPA00665"/>